<feature type="transmembrane region" description="Helical" evidence="10">
    <location>
        <begin position="275"/>
        <end position="299"/>
    </location>
</feature>
<evidence type="ECO:0000256" key="3">
    <source>
        <dbReference type="ARBA" id="ARBA00022448"/>
    </source>
</evidence>
<dbReference type="GO" id="GO:0016887">
    <property type="term" value="F:ATP hydrolysis activity"/>
    <property type="evidence" value="ECO:0007669"/>
    <property type="project" value="InterPro"/>
</dbReference>
<dbReference type="InterPro" id="IPR027417">
    <property type="entry name" value="P-loop_NTPase"/>
</dbReference>
<keyword evidence="5" id="KW-0547">Nucleotide-binding</keyword>
<feature type="region of interest" description="Disordered" evidence="9">
    <location>
        <begin position="488"/>
        <end position="510"/>
    </location>
</feature>
<dbReference type="CDD" id="cd03263">
    <property type="entry name" value="ABC_subfamily_A"/>
    <property type="match status" value="2"/>
</dbReference>
<feature type="transmembrane region" description="Helical" evidence="10">
    <location>
        <begin position="878"/>
        <end position="897"/>
    </location>
</feature>
<keyword evidence="6" id="KW-0067">ATP-binding</keyword>
<dbReference type="GO" id="GO:0005524">
    <property type="term" value="F:ATP binding"/>
    <property type="evidence" value="ECO:0007669"/>
    <property type="project" value="UniProtKB-KW"/>
</dbReference>
<feature type="transmembrane region" description="Helical" evidence="10">
    <location>
        <begin position="341"/>
        <end position="362"/>
    </location>
</feature>
<keyword evidence="7 10" id="KW-1133">Transmembrane helix</keyword>
<dbReference type="InterPro" id="IPR003593">
    <property type="entry name" value="AAA+_ATPase"/>
</dbReference>
<dbReference type="GO" id="GO:0140359">
    <property type="term" value="F:ABC-type transporter activity"/>
    <property type="evidence" value="ECO:0007669"/>
    <property type="project" value="InterPro"/>
</dbReference>
<accession>A0A1Y2EZP9</accession>
<dbReference type="PANTHER" id="PTHR19229">
    <property type="entry name" value="ATP-BINDING CASSETTE TRANSPORTER SUBFAMILY A ABCA"/>
    <property type="match status" value="1"/>
</dbReference>
<dbReference type="GO" id="GO:0016020">
    <property type="term" value="C:membrane"/>
    <property type="evidence" value="ECO:0007669"/>
    <property type="project" value="UniProtKB-SubCell"/>
</dbReference>
<feature type="transmembrane region" description="Helical" evidence="10">
    <location>
        <begin position="1148"/>
        <end position="1171"/>
    </location>
</feature>
<evidence type="ECO:0000256" key="6">
    <source>
        <dbReference type="ARBA" id="ARBA00022840"/>
    </source>
</evidence>
<name>A0A1Y2EZP9_9FUNG</name>
<organism evidence="12 13">
    <name type="scientific">Neocallimastix californiae</name>
    <dbReference type="NCBI Taxonomy" id="1754190"/>
    <lineage>
        <taxon>Eukaryota</taxon>
        <taxon>Fungi</taxon>
        <taxon>Fungi incertae sedis</taxon>
        <taxon>Chytridiomycota</taxon>
        <taxon>Chytridiomycota incertae sedis</taxon>
        <taxon>Neocallimastigomycetes</taxon>
        <taxon>Neocallimastigales</taxon>
        <taxon>Neocallimastigaceae</taxon>
        <taxon>Neocallimastix</taxon>
    </lineage>
</organism>
<feature type="transmembrane region" description="Helical" evidence="10">
    <location>
        <begin position="1237"/>
        <end position="1260"/>
    </location>
</feature>
<keyword evidence="8 10" id="KW-0472">Membrane</keyword>
<evidence type="ECO:0000313" key="12">
    <source>
        <dbReference type="EMBL" id="ORY77079.1"/>
    </source>
</evidence>
<protein>
    <submittedName>
        <fullName evidence="12">p-loop containing nucleoside triphosphate hydrolase protein</fullName>
    </submittedName>
</protein>
<keyword evidence="4 10" id="KW-0812">Transmembrane</keyword>
<evidence type="ECO:0000256" key="9">
    <source>
        <dbReference type="SAM" id="MobiDB-lite"/>
    </source>
</evidence>
<evidence type="ECO:0000256" key="1">
    <source>
        <dbReference type="ARBA" id="ARBA00004141"/>
    </source>
</evidence>
<dbReference type="Pfam" id="PF00005">
    <property type="entry name" value="ABC_tran"/>
    <property type="match status" value="2"/>
</dbReference>
<feature type="domain" description="ABC transporter" evidence="11">
    <location>
        <begin position="505"/>
        <end position="729"/>
    </location>
</feature>
<feature type="domain" description="ABC transporter" evidence="11">
    <location>
        <begin position="1343"/>
        <end position="1577"/>
    </location>
</feature>
<feature type="transmembrane region" description="Helical" evidence="10">
    <location>
        <begin position="1029"/>
        <end position="1051"/>
    </location>
</feature>
<dbReference type="InterPro" id="IPR003439">
    <property type="entry name" value="ABC_transporter-like_ATP-bd"/>
</dbReference>
<dbReference type="InterPro" id="IPR017871">
    <property type="entry name" value="ABC_transporter-like_CS"/>
</dbReference>
<dbReference type="PROSITE" id="PS00211">
    <property type="entry name" value="ABC_TRANSPORTER_1"/>
    <property type="match status" value="1"/>
</dbReference>
<dbReference type="Pfam" id="PF12698">
    <property type="entry name" value="ABC2_membrane_3"/>
    <property type="match status" value="2"/>
</dbReference>
<keyword evidence="12" id="KW-0378">Hydrolase</keyword>
<feature type="compositionally biased region" description="Low complexity" evidence="9">
    <location>
        <begin position="497"/>
        <end position="510"/>
    </location>
</feature>
<evidence type="ECO:0000256" key="7">
    <source>
        <dbReference type="ARBA" id="ARBA00022989"/>
    </source>
</evidence>
<comment type="subcellular location">
    <subcellularLocation>
        <location evidence="1">Membrane</location>
        <topology evidence="1">Multi-pass membrane protein</topology>
    </subcellularLocation>
</comment>
<dbReference type="OrthoDB" id="2109100at2759"/>
<evidence type="ECO:0000259" key="11">
    <source>
        <dbReference type="PROSITE" id="PS50893"/>
    </source>
</evidence>
<sequence length="1663" mass="189849">MGSYYNQLKALLKRNILIKKASKSTLIAEIFFPFIMVFLSYFLNKMSETKIYDKVDPTDTIDLEMIFTFTSSMFQERKPVIGFILPPNNNNNTDIITQVMSNEMFANSNIQSMKFDSQNAMNEYNNDYHNFLLAGIVFESDDYLQYTIRVNSTSAPDPTAEAITNFAKGRYQFENSMSTEADSYMAIFSPIQSAVDQAIIRLKTGDNSYVIKPELGRLGKPVSEYAQGSDNGNTIAAYIAVIFMIPIIVIVISLVKEREDGIKDGLLMAGTYPTVFWLSWLILYLFITVFISLVISIFYYFTKTFSNINPFILFITLSLYGLSCCTLGFVFSTFFNKSKTAGTVVSLIVVVLGYSNFFSSYLSMGLKKILSALFSPIAIGSFVYEINEMEDHFINFDFKSIFSTNAGYFFCILIFNNILYFILAIVLDNLFSNENSRYLFMSKKNINNIRGSEEVTFEKDIQEDFNAKNNEKCVVEVSRVHKIFKRKSNENDDNATTEDNNNGNRRISNRNNKGNEFLAVDDVSFKVYENEIFAILGHNGAGKTTLINIMVGLLKATEGDVYFDGRSISKDTNTIRKDFGVCAQTNIIYEELNVEDHIKFYAGLKGVKVNVDEVLTELDLLQQKHLKASKLSGGQKRKLCIGMATIGNPKYVFLDEPTTGLDPLSRRKIWELLQKKREGKVIFLTTHYMDEADILADRKLILNKGRIRCLGTSLYLKNHFNMNYNLDIETEDQVRVNDIIQRYLPEATYYVDPEMGVSDNSVKCHTWRLPLNSTSKFTPLLDELERQSSVDEEGQAQSSALIKKFALNMPTLEELFIRLEDDNLDDNQNTDNSEEQYLLQTNENKLPMLKEVQQPSRFNLLYNLVKYRLKIFLKDKGFAFYGFVFPVITTGITFFIVKKFFFDTNIKTSESKIISVPEIYGDTYVNYDPQSKLDLTSENFISALGNKDHLTNYTLNAIPFPKFDETYTLSSISGQSLGNNYAYKIHYNDTMTHSIPASINAVSNAILSSKKINGQIVVKSHPYDQNNDMLAIIGLSIAGFIIGYSVVGSISKFGPLIVRERVNQLLQQLQLNGVSRVNYWISCFLSDNSIYILSSLLMIAVGVAVQFPPLMDVKILIILVICIVLWSIPTMLYQYVISFMFNKEETAYSFMALINDYSVLFGYFIFFFINMKSLDIENITAFEDFGLFSKTAVLFNSVVTFFFPAYGIVAIFHSLFTMKMYEKLINYDINFTNILKPLNGFSPIVVVLIALIFILFSLLIRFDRMKNQTNKSDIHDLPENVQRRYEQILRDGDDDVAREFEYVKEHEKELPVSVYHLSKEYKVKAPNDKEKREEILARDPENFNFGEMHRSSINNKIVKTAVVDVNFGVRKHECFGLLGPNGAGKSTTLNTVTSTIPQTTGKVCFNGLETHLARLGEISMGYCPQNDILWKELTLREHLELFLTIRGYSSEESKSYATEYINAAGLEEHQHKRIENLSGGTKRKLSLLIAICGYPKQILLDEPTAGMDPSTRRLVWNIIKKTKNMNDSALIMTTHSMEEAENLCDRLAILVNGRLTCIGSPEHLKMKFGEGYILEIQSGDVERFHHEIVEEGQLFGRNEYTMEKSSINRSKYEVKMKRNLGRIFEIMEQCKANGLVTDYSFNQTSLEQIFINFAKQQIINTEN</sequence>
<dbReference type="Gene3D" id="3.40.50.300">
    <property type="entry name" value="P-loop containing nucleotide triphosphate hydrolases"/>
    <property type="match status" value="2"/>
</dbReference>
<evidence type="ECO:0000256" key="5">
    <source>
        <dbReference type="ARBA" id="ARBA00022741"/>
    </source>
</evidence>
<feature type="transmembrane region" description="Helical" evidence="10">
    <location>
        <begin position="26"/>
        <end position="44"/>
    </location>
</feature>
<dbReference type="Proteomes" id="UP000193920">
    <property type="component" value="Unassembled WGS sequence"/>
</dbReference>
<comment type="similarity">
    <text evidence="2">Belongs to the ABC transporter superfamily. ABCA family.</text>
</comment>
<dbReference type="InterPro" id="IPR026082">
    <property type="entry name" value="ABCA"/>
</dbReference>
<evidence type="ECO:0000256" key="2">
    <source>
        <dbReference type="ARBA" id="ARBA00008869"/>
    </source>
</evidence>
<feature type="transmembrane region" description="Helical" evidence="10">
    <location>
        <begin position="1191"/>
        <end position="1216"/>
    </location>
</feature>
<feature type="transmembrane region" description="Helical" evidence="10">
    <location>
        <begin position="406"/>
        <end position="431"/>
    </location>
</feature>
<comment type="caution">
    <text evidence="12">The sequence shown here is derived from an EMBL/GenBank/DDBJ whole genome shotgun (WGS) entry which is preliminary data.</text>
</comment>
<gene>
    <name evidence="12" type="ORF">LY90DRAFT_698591</name>
</gene>
<dbReference type="GO" id="GO:0005319">
    <property type="term" value="F:lipid transporter activity"/>
    <property type="evidence" value="ECO:0007669"/>
    <property type="project" value="TreeGrafter"/>
</dbReference>
<dbReference type="STRING" id="1754190.A0A1Y2EZP9"/>
<keyword evidence="3" id="KW-0813">Transport</keyword>
<reference evidence="12 13" key="1">
    <citation type="submission" date="2016-08" db="EMBL/GenBank/DDBJ databases">
        <title>A Parts List for Fungal Cellulosomes Revealed by Comparative Genomics.</title>
        <authorList>
            <consortium name="DOE Joint Genome Institute"/>
            <person name="Haitjema C.H."/>
            <person name="Gilmore S.P."/>
            <person name="Henske J.K."/>
            <person name="Solomon K.V."/>
            <person name="De Groot R."/>
            <person name="Kuo A."/>
            <person name="Mondo S.J."/>
            <person name="Salamov A.A."/>
            <person name="Labutti K."/>
            <person name="Zhao Z."/>
            <person name="Chiniquy J."/>
            <person name="Barry K."/>
            <person name="Brewer H.M."/>
            <person name="Purvine S.O."/>
            <person name="Wright A.T."/>
            <person name="Boxma B."/>
            <person name="Van Alen T."/>
            <person name="Hackstein J.H."/>
            <person name="Baker S.E."/>
            <person name="Grigoriev I.V."/>
            <person name="O'Malley M.A."/>
        </authorList>
    </citation>
    <scope>NUCLEOTIDE SEQUENCE [LARGE SCALE GENOMIC DNA]</scope>
    <source>
        <strain evidence="12 13">G1</strain>
    </source>
</reference>
<dbReference type="PROSITE" id="PS50893">
    <property type="entry name" value="ABC_TRANSPORTER_2"/>
    <property type="match status" value="2"/>
</dbReference>
<dbReference type="SMART" id="SM00382">
    <property type="entry name" value="AAA"/>
    <property type="match status" value="2"/>
</dbReference>
<feature type="transmembrane region" description="Helical" evidence="10">
    <location>
        <begin position="235"/>
        <end position="255"/>
    </location>
</feature>
<evidence type="ECO:0000256" key="8">
    <source>
        <dbReference type="ARBA" id="ARBA00023136"/>
    </source>
</evidence>
<evidence type="ECO:0000313" key="13">
    <source>
        <dbReference type="Proteomes" id="UP000193920"/>
    </source>
</evidence>
<feature type="transmembrane region" description="Helical" evidence="10">
    <location>
        <begin position="369"/>
        <end position="386"/>
    </location>
</feature>
<dbReference type="InterPro" id="IPR013525">
    <property type="entry name" value="ABC2_TM"/>
</dbReference>
<feature type="transmembrane region" description="Helical" evidence="10">
    <location>
        <begin position="1090"/>
        <end position="1109"/>
    </location>
</feature>
<feature type="transmembrane region" description="Helical" evidence="10">
    <location>
        <begin position="311"/>
        <end position="335"/>
    </location>
</feature>
<proteinExistence type="inferred from homology"/>
<keyword evidence="13" id="KW-1185">Reference proteome</keyword>
<dbReference type="EMBL" id="MCOG01000020">
    <property type="protein sequence ID" value="ORY77079.1"/>
    <property type="molecule type" value="Genomic_DNA"/>
</dbReference>
<feature type="transmembrane region" description="Helical" evidence="10">
    <location>
        <begin position="1115"/>
        <end position="1136"/>
    </location>
</feature>
<evidence type="ECO:0000256" key="10">
    <source>
        <dbReference type="SAM" id="Phobius"/>
    </source>
</evidence>
<dbReference type="FunFam" id="3.40.50.300:FF:000335">
    <property type="entry name" value="ATP binding cassette subfamily A member 5"/>
    <property type="match status" value="1"/>
</dbReference>
<evidence type="ECO:0000256" key="4">
    <source>
        <dbReference type="ARBA" id="ARBA00022692"/>
    </source>
</evidence>
<dbReference type="SUPFAM" id="SSF52540">
    <property type="entry name" value="P-loop containing nucleoside triphosphate hydrolases"/>
    <property type="match status" value="2"/>
</dbReference>